<protein>
    <submittedName>
        <fullName evidence="1">Uncharacterized protein</fullName>
    </submittedName>
</protein>
<proteinExistence type="predicted"/>
<name>A0ABP6M2M2_9ACTN</name>
<reference evidence="2" key="1">
    <citation type="journal article" date="2019" name="Int. J. Syst. Evol. Microbiol.">
        <title>The Global Catalogue of Microorganisms (GCM) 10K type strain sequencing project: providing services to taxonomists for standard genome sequencing and annotation.</title>
        <authorList>
            <consortium name="The Broad Institute Genomics Platform"/>
            <consortium name="The Broad Institute Genome Sequencing Center for Infectious Disease"/>
            <person name="Wu L."/>
            <person name="Ma J."/>
        </authorList>
    </citation>
    <scope>NUCLEOTIDE SEQUENCE [LARGE SCALE GENOMIC DNA]</scope>
    <source>
        <strain evidence="2">JCM 9091</strain>
    </source>
</reference>
<accession>A0ABP6M2M2</accession>
<organism evidence="1 2">
    <name type="scientific">Streptomyces glomeratus</name>
    <dbReference type="NCBI Taxonomy" id="284452"/>
    <lineage>
        <taxon>Bacteria</taxon>
        <taxon>Bacillati</taxon>
        <taxon>Actinomycetota</taxon>
        <taxon>Actinomycetes</taxon>
        <taxon>Kitasatosporales</taxon>
        <taxon>Streptomycetaceae</taxon>
        <taxon>Streptomyces</taxon>
    </lineage>
</organism>
<keyword evidence="2" id="KW-1185">Reference proteome</keyword>
<gene>
    <name evidence="1" type="ORF">GCM10010448_60240</name>
</gene>
<dbReference type="Proteomes" id="UP001501532">
    <property type="component" value="Unassembled WGS sequence"/>
</dbReference>
<dbReference type="EMBL" id="BAAAUF010000064">
    <property type="protein sequence ID" value="GAA3068981.1"/>
    <property type="molecule type" value="Genomic_DNA"/>
</dbReference>
<sequence length="83" mass="9045">MDGSTPQGEAGRDLSDAYGGATVRPRVITLAEDAPPPWRIVRRYARGLRPARQRPSARRRWMPSAASGTPYVGATAAEVRELL</sequence>
<comment type="caution">
    <text evidence="1">The sequence shown here is derived from an EMBL/GenBank/DDBJ whole genome shotgun (WGS) entry which is preliminary data.</text>
</comment>
<evidence type="ECO:0000313" key="2">
    <source>
        <dbReference type="Proteomes" id="UP001501532"/>
    </source>
</evidence>
<evidence type="ECO:0000313" key="1">
    <source>
        <dbReference type="EMBL" id="GAA3068981.1"/>
    </source>
</evidence>